<accession>A0ABQ5D060</accession>
<dbReference type="Proteomes" id="UP001151760">
    <property type="component" value="Unassembled WGS sequence"/>
</dbReference>
<dbReference type="PANTHER" id="PTHR11439">
    <property type="entry name" value="GAG-POL-RELATED RETROTRANSPOSON"/>
    <property type="match status" value="1"/>
</dbReference>
<feature type="compositionally biased region" description="Polar residues" evidence="1">
    <location>
        <begin position="79"/>
        <end position="108"/>
    </location>
</feature>
<comment type="caution">
    <text evidence="4">The sequence shown here is derived from an EMBL/GenBank/DDBJ whole genome shotgun (WGS) entry which is preliminary data.</text>
</comment>
<evidence type="ECO:0000313" key="4">
    <source>
        <dbReference type="EMBL" id="GJT32247.1"/>
    </source>
</evidence>
<dbReference type="PANTHER" id="PTHR11439:SF495">
    <property type="entry name" value="REVERSE TRANSCRIPTASE, RNA-DEPENDENT DNA POLYMERASE-RELATED"/>
    <property type="match status" value="1"/>
</dbReference>
<evidence type="ECO:0000256" key="2">
    <source>
        <dbReference type="SAM" id="SignalP"/>
    </source>
</evidence>
<reference evidence="4" key="2">
    <citation type="submission" date="2022-01" db="EMBL/GenBank/DDBJ databases">
        <authorList>
            <person name="Yamashiro T."/>
            <person name="Shiraishi A."/>
            <person name="Satake H."/>
            <person name="Nakayama K."/>
        </authorList>
    </citation>
    <scope>NUCLEOTIDE SEQUENCE</scope>
</reference>
<organism evidence="4 5">
    <name type="scientific">Tanacetum coccineum</name>
    <dbReference type="NCBI Taxonomy" id="301880"/>
    <lineage>
        <taxon>Eukaryota</taxon>
        <taxon>Viridiplantae</taxon>
        <taxon>Streptophyta</taxon>
        <taxon>Embryophyta</taxon>
        <taxon>Tracheophyta</taxon>
        <taxon>Spermatophyta</taxon>
        <taxon>Magnoliopsida</taxon>
        <taxon>eudicotyledons</taxon>
        <taxon>Gunneridae</taxon>
        <taxon>Pentapetalae</taxon>
        <taxon>asterids</taxon>
        <taxon>campanulids</taxon>
        <taxon>Asterales</taxon>
        <taxon>Asteraceae</taxon>
        <taxon>Asteroideae</taxon>
        <taxon>Anthemideae</taxon>
        <taxon>Anthemidinae</taxon>
        <taxon>Tanacetum</taxon>
    </lineage>
</organism>
<gene>
    <name evidence="4" type="ORF">Tco_0922666</name>
</gene>
<protein>
    <submittedName>
        <fullName evidence="4">Retrovirus-related pol polyprotein from transposon TNT 1-94</fullName>
    </submittedName>
</protein>
<dbReference type="InterPro" id="IPR013103">
    <property type="entry name" value="RVT_2"/>
</dbReference>
<dbReference type="CDD" id="cd09272">
    <property type="entry name" value="RNase_HI_RT_Ty1"/>
    <property type="match status" value="1"/>
</dbReference>
<dbReference type="InterPro" id="IPR043502">
    <property type="entry name" value="DNA/RNA_pol_sf"/>
</dbReference>
<sequence length="601" mass="68479">MLIYSKALLFLWEEVVATTCYTQNRSITRLLTLQKNPPPTPYELLHDKLPNLSFFHVFGALCHPTNDSKNLVALKPAASTGSPSSKLVEQDAPSLSNSQTTPETQSPIIPNDVEEDNHDLDVAHMNNDLFFGIPILENDSEASSSSDVIPTVVQTAAPNSEHVTKWTKDHPLENIIGELERPVSTRLQLYEQALFCYYDAFLTSVEPKNYKDALTQACWIEAMQEELHEFKCLEVGELVPRPNKLPSKKGINFEESFAPVARLDAIRIFLAYVAHMNMIVYQMDVKTAFLNNILREEVYVSQLDGFVDQDNLNHVYKLKKALYGLKQAPRTWYDLLSKFLLSQEFSKGTVDPTLFIRRQGKDILLVQIYVDDIIFVSTTPKLCDQFSKIMCSKLKMSMIGKISFFLRLQISQSPKGIFINQSKYALESLRKYGMESSDPVDTSMVEKSKLDEDTQGKAVDPTHYRGMIDTLMYLKTVSRNQTLHLLSMCARDRLVSWSSKRQKSVVISSTEAEYIAMSGCCAQILWMRSQLTDYGLGFNKIPMYCDNKSAIALCYNNVQHSRSKHIDIRFHFIKEQVENGVLRMRSFTPETLKQLAEEAEE</sequence>
<dbReference type="EMBL" id="BQNB010014777">
    <property type="protein sequence ID" value="GJT32247.1"/>
    <property type="molecule type" value="Genomic_DNA"/>
</dbReference>
<reference evidence="4" key="1">
    <citation type="journal article" date="2022" name="Int. J. Mol. Sci.">
        <title>Draft Genome of Tanacetum Coccineum: Genomic Comparison of Closely Related Tanacetum-Family Plants.</title>
        <authorList>
            <person name="Yamashiro T."/>
            <person name="Shiraishi A."/>
            <person name="Nakayama K."/>
            <person name="Satake H."/>
        </authorList>
    </citation>
    <scope>NUCLEOTIDE SEQUENCE</scope>
</reference>
<evidence type="ECO:0000313" key="5">
    <source>
        <dbReference type="Proteomes" id="UP001151760"/>
    </source>
</evidence>
<feature type="chain" id="PRO_5046338761" evidence="2">
    <location>
        <begin position="18"/>
        <end position="601"/>
    </location>
</feature>
<dbReference type="Pfam" id="PF07727">
    <property type="entry name" value="RVT_2"/>
    <property type="match status" value="1"/>
</dbReference>
<feature type="signal peptide" evidence="2">
    <location>
        <begin position="1"/>
        <end position="17"/>
    </location>
</feature>
<feature type="region of interest" description="Disordered" evidence="1">
    <location>
        <begin position="79"/>
        <end position="111"/>
    </location>
</feature>
<proteinExistence type="predicted"/>
<keyword evidence="5" id="KW-1185">Reference proteome</keyword>
<feature type="domain" description="Reverse transcriptase Ty1/copia-type" evidence="3">
    <location>
        <begin position="249"/>
        <end position="445"/>
    </location>
</feature>
<dbReference type="SUPFAM" id="SSF56672">
    <property type="entry name" value="DNA/RNA polymerases"/>
    <property type="match status" value="1"/>
</dbReference>
<keyword evidence="2" id="KW-0732">Signal</keyword>
<evidence type="ECO:0000259" key="3">
    <source>
        <dbReference type="Pfam" id="PF07727"/>
    </source>
</evidence>
<evidence type="ECO:0000256" key="1">
    <source>
        <dbReference type="SAM" id="MobiDB-lite"/>
    </source>
</evidence>
<name>A0ABQ5D060_9ASTR</name>